<dbReference type="EMBL" id="LUGG01000001">
    <property type="protein sequence ID" value="OBZ78861.1"/>
    <property type="molecule type" value="Genomic_DNA"/>
</dbReference>
<name>A0A1C7MPN8_GRIFR</name>
<dbReference type="Proteomes" id="UP000092993">
    <property type="component" value="Unassembled WGS sequence"/>
</dbReference>
<keyword evidence="2" id="KW-1185">Reference proteome</keyword>
<accession>A0A1C7MPN8</accession>
<evidence type="ECO:0000313" key="1">
    <source>
        <dbReference type="EMBL" id="OBZ78861.1"/>
    </source>
</evidence>
<reference evidence="1 2" key="1">
    <citation type="submission" date="2016-03" db="EMBL/GenBank/DDBJ databases">
        <title>Whole genome sequencing of Grifola frondosa 9006-11.</title>
        <authorList>
            <person name="Min B."/>
            <person name="Park H."/>
            <person name="Kim J.-G."/>
            <person name="Cho H."/>
            <person name="Oh Y.-L."/>
            <person name="Kong W.-S."/>
            <person name="Choi I.-G."/>
        </authorList>
    </citation>
    <scope>NUCLEOTIDE SEQUENCE [LARGE SCALE GENOMIC DNA]</scope>
    <source>
        <strain evidence="1 2">9006-11</strain>
    </source>
</reference>
<organism evidence="1 2">
    <name type="scientific">Grifola frondosa</name>
    <name type="common">Maitake</name>
    <name type="synonym">Polyporus frondosus</name>
    <dbReference type="NCBI Taxonomy" id="5627"/>
    <lineage>
        <taxon>Eukaryota</taxon>
        <taxon>Fungi</taxon>
        <taxon>Dikarya</taxon>
        <taxon>Basidiomycota</taxon>
        <taxon>Agaricomycotina</taxon>
        <taxon>Agaricomycetes</taxon>
        <taxon>Polyporales</taxon>
        <taxon>Grifolaceae</taxon>
        <taxon>Grifola</taxon>
    </lineage>
</organism>
<gene>
    <name evidence="1" type="ORF">A0H81_01351</name>
</gene>
<sequence>MQDGRPSQLQGTEAHRPRSAFHAEAVFSVANGQLWQDLDRAVDAYHDCIEFTLDAQWKACSSAKPKLSSEAKIAGEEWRIPPASYHQRACDHIYFTGLTFLPQSAARNINLSGGSAMWPTTHRSSDRATVPKRIRTGTYTLREPDDGAISILGLYQANSKNSDRD</sequence>
<comment type="caution">
    <text evidence="1">The sequence shown here is derived from an EMBL/GenBank/DDBJ whole genome shotgun (WGS) entry which is preliminary data.</text>
</comment>
<dbReference type="AlphaFoldDB" id="A0A1C7MPN8"/>
<proteinExistence type="predicted"/>
<protein>
    <submittedName>
        <fullName evidence="1">Uncharacterized protein</fullName>
    </submittedName>
</protein>
<evidence type="ECO:0000313" key="2">
    <source>
        <dbReference type="Proteomes" id="UP000092993"/>
    </source>
</evidence>